<evidence type="ECO:0000256" key="8">
    <source>
        <dbReference type="PROSITE-ProRule" id="PRU00035"/>
    </source>
</evidence>
<dbReference type="PANTHER" id="PTHR16062">
    <property type="entry name" value="SWI/SNF-RELATED"/>
    <property type="match status" value="1"/>
</dbReference>
<dbReference type="PROSITE" id="PS50014">
    <property type="entry name" value="BROMODOMAIN_2"/>
    <property type="match status" value="1"/>
</dbReference>
<accession>A0ABC9YHG1</accession>
<keyword evidence="7" id="KW-0539">Nucleus</keyword>
<dbReference type="GO" id="GO:0006325">
    <property type="term" value="P:chromatin organization"/>
    <property type="evidence" value="ECO:0007669"/>
    <property type="project" value="UniProtKB-KW"/>
</dbReference>
<keyword evidence="6" id="KW-0804">Transcription</keyword>
<comment type="caution">
    <text evidence="10">The sequence shown here is derived from an EMBL/GenBank/DDBJ whole genome shotgun (WGS) entry which is preliminary data.</text>
</comment>
<keyword evidence="2" id="KW-0677">Repeat</keyword>
<evidence type="ECO:0000256" key="6">
    <source>
        <dbReference type="ARBA" id="ARBA00023163"/>
    </source>
</evidence>
<name>A0ABC9YHG1_GRUJA</name>
<evidence type="ECO:0000256" key="5">
    <source>
        <dbReference type="ARBA" id="ARBA00023117"/>
    </source>
</evidence>
<dbReference type="PANTHER" id="PTHR16062:SF19">
    <property type="entry name" value="PROTEIN POLYBROMO-1"/>
    <property type="match status" value="1"/>
</dbReference>
<dbReference type="PROSITE" id="PS00633">
    <property type="entry name" value="BROMODOMAIN_1"/>
    <property type="match status" value="1"/>
</dbReference>
<dbReference type="Proteomes" id="UP001623348">
    <property type="component" value="Unassembled WGS sequence"/>
</dbReference>
<protein>
    <submittedName>
        <fullName evidence="10">Probable global transcription activator SNF2L2</fullName>
    </submittedName>
</protein>
<dbReference type="Gene3D" id="1.20.920.10">
    <property type="entry name" value="Bromodomain-like"/>
    <property type="match status" value="1"/>
</dbReference>
<dbReference type="Pfam" id="PF00439">
    <property type="entry name" value="Bromodomain"/>
    <property type="match status" value="1"/>
</dbReference>
<evidence type="ECO:0000256" key="1">
    <source>
        <dbReference type="ARBA" id="ARBA00004123"/>
    </source>
</evidence>
<evidence type="ECO:0000256" key="3">
    <source>
        <dbReference type="ARBA" id="ARBA00022853"/>
    </source>
</evidence>
<evidence type="ECO:0000256" key="2">
    <source>
        <dbReference type="ARBA" id="ARBA00022737"/>
    </source>
</evidence>
<dbReference type="SUPFAM" id="SSF47370">
    <property type="entry name" value="Bromodomain"/>
    <property type="match status" value="1"/>
</dbReference>
<evidence type="ECO:0000259" key="9">
    <source>
        <dbReference type="PROSITE" id="PS50014"/>
    </source>
</evidence>
<evidence type="ECO:0000256" key="4">
    <source>
        <dbReference type="ARBA" id="ARBA00023015"/>
    </source>
</evidence>
<dbReference type="InterPro" id="IPR018359">
    <property type="entry name" value="Bromodomain_CS"/>
</dbReference>
<reference evidence="10 11" key="1">
    <citation type="submission" date="2024-06" db="EMBL/GenBank/DDBJ databases">
        <title>The draft genome of Grus japonensis, version 3.</title>
        <authorList>
            <person name="Nabeshima K."/>
            <person name="Suzuki S."/>
            <person name="Onuma M."/>
        </authorList>
    </citation>
    <scope>NUCLEOTIDE SEQUENCE [LARGE SCALE GENOMIC DNA]</scope>
    <source>
        <strain evidence="10 11">451A</strain>
    </source>
</reference>
<dbReference type="AlphaFoldDB" id="A0ABC9YHG1"/>
<feature type="domain" description="Bromo" evidence="9">
    <location>
        <begin position="64"/>
        <end position="133"/>
    </location>
</feature>
<keyword evidence="3" id="KW-0156">Chromatin regulator</keyword>
<keyword evidence="4" id="KW-0805">Transcription regulation</keyword>
<dbReference type="GO" id="GO:0005634">
    <property type="term" value="C:nucleus"/>
    <property type="evidence" value="ECO:0007669"/>
    <property type="project" value="UniProtKB-SubCell"/>
</dbReference>
<evidence type="ECO:0000313" key="10">
    <source>
        <dbReference type="EMBL" id="GAB0209480.1"/>
    </source>
</evidence>
<dbReference type="InterPro" id="IPR037382">
    <property type="entry name" value="Rsc/polybromo"/>
</dbReference>
<dbReference type="EMBL" id="BAAFJT010000309">
    <property type="protein sequence ID" value="GAB0209480.1"/>
    <property type="molecule type" value="Genomic_DNA"/>
</dbReference>
<keyword evidence="5 8" id="KW-0103">Bromodomain</keyword>
<dbReference type="InterPro" id="IPR001487">
    <property type="entry name" value="Bromodomain"/>
</dbReference>
<gene>
    <name evidence="10" type="ORF">GRJ2_003413700</name>
</gene>
<keyword evidence="11" id="KW-1185">Reference proteome</keyword>
<dbReference type="InterPro" id="IPR036427">
    <property type="entry name" value="Bromodomain-like_sf"/>
</dbReference>
<dbReference type="GO" id="GO:0005694">
    <property type="term" value="C:chromosome"/>
    <property type="evidence" value="ECO:0007669"/>
    <property type="project" value="UniProtKB-ARBA"/>
</dbReference>
<evidence type="ECO:0000256" key="7">
    <source>
        <dbReference type="ARBA" id="ARBA00023242"/>
    </source>
</evidence>
<comment type="subcellular location">
    <subcellularLocation>
        <location evidence="1">Nucleus</location>
    </subcellularLocation>
</comment>
<sequence>MTSLLKGYLSLTLDRSRLQRLRPCAFFPDRLVNAPFPRQGSQLLGLPALQFQATGPVIPASEQPGRQLSEVFIQLPSRKELPEYYELIRKPVDFKKLKERIRNHKYRNLSDLEKDVMLLCHNAQIFNLEGSQV</sequence>
<proteinExistence type="predicted"/>
<evidence type="ECO:0000313" key="11">
    <source>
        <dbReference type="Proteomes" id="UP001623348"/>
    </source>
</evidence>
<dbReference type="PRINTS" id="PR00503">
    <property type="entry name" value="BROMODOMAIN"/>
</dbReference>
<organism evidence="10 11">
    <name type="scientific">Grus japonensis</name>
    <name type="common">Japanese crane</name>
    <name type="synonym">Red-crowned crane</name>
    <dbReference type="NCBI Taxonomy" id="30415"/>
    <lineage>
        <taxon>Eukaryota</taxon>
        <taxon>Metazoa</taxon>
        <taxon>Chordata</taxon>
        <taxon>Craniata</taxon>
        <taxon>Vertebrata</taxon>
        <taxon>Euteleostomi</taxon>
        <taxon>Archelosauria</taxon>
        <taxon>Archosauria</taxon>
        <taxon>Dinosauria</taxon>
        <taxon>Saurischia</taxon>
        <taxon>Theropoda</taxon>
        <taxon>Coelurosauria</taxon>
        <taxon>Aves</taxon>
        <taxon>Neognathae</taxon>
        <taxon>Neoaves</taxon>
        <taxon>Gruiformes</taxon>
        <taxon>Gruidae</taxon>
        <taxon>Grus</taxon>
    </lineage>
</organism>
<dbReference type="SMART" id="SM00297">
    <property type="entry name" value="BROMO"/>
    <property type="match status" value="1"/>
</dbReference>